<gene>
    <name evidence="7" type="ORF">BIY29_13815</name>
</gene>
<keyword evidence="3" id="KW-0238">DNA-binding</keyword>
<keyword evidence="5" id="KW-0732">Signal</keyword>
<evidence type="ECO:0000259" key="6">
    <source>
        <dbReference type="Pfam" id="PF13693"/>
    </source>
</evidence>
<evidence type="ECO:0000256" key="3">
    <source>
        <dbReference type="ARBA" id="ARBA00023125"/>
    </source>
</evidence>
<dbReference type="SUPFAM" id="SSF47413">
    <property type="entry name" value="lambda repressor-like DNA-binding domains"/>
    <property type="match status" value="1"/>
</dbReference>
<evidence type="ECO:0000256" key="1">
    <source>
        <dbReference type="ARBA" id="ARBA00006157"/>
    </source>
</evidence>
<accession>A0A421DLR2</accession>
<keyword evidence="2" id="KW-0805">Transcription regulation</keyword>
<dbReference type="Pfam" id="PF13693">
    <property type="entry name" value="HTH_35"/>
    <property type="match status" value="1"/>
</dbReference>
<organism evidence="7 8">
    <name type="scientific">Brenneria alni</name>
    <dbReference type="NCBI Taxonomy" id="71656"/>
    <lineage>
        <taxon>Bacteria</taxon>
        <taxon>Pseudomonadati</taxon>
        <taxon>Pseudomonadota</taxon>
        <taxon>Gammaproteobacteria</taxon>
        <taxon>Enterobacterales</taxon>
        <taxon>Pectobacteriaceae</taxon>
        <taxon>Brenneria</taxon>
    </lineage>
</organism>
<reference evidence="7 8" key="1">
    <citation type="submission" date="2016-09" db="EMBL/GenBank/DDBJ databases">
        <authorList>
            <person name="Doonan J."/>
            <person name="Pachebat J.A."/>
            <person name="Golyshin P.N."/>
            <person name="Denman S."/>
            <person name="Mcdonald J.E."/>
        </authorList>
    </citation>
    <scope>NUCLEOTIDE SEQUENCE [LARGE SCALE GENOMIC DNA]</scope>
    <source>
        <strain evidence="7 8">NCPPB 3934</strain>
    </source>
</reference>
<dbReference type="Proteomes" id="UP000285648">
    <property type="component" value="Unassembled WGS sequence"/>
</dbReference>
<evidence type="ECO:0000256" key="5">
    <source>
        <dbReference type="SAM" id="SignalP"/>
    </source>
</evidence>
<evidence type="ECO:0000313" key="7">
    <source>
        <dbReference type="EMBL" id="RLM21420.1"/>
    </source>
</evidence>
<name>A0A421DLR2_9GAMM</name>
<evidence type="ECO:0000256" key="2">
    <source>
        <dbReference type="ARBA" id="ARBA00023015"/>
    </source>
</evidence>
<sequence>MTQWLRCMSQGLMASLSASTLANVFPKGEWLVATALGVYFAEIWPSRYFDDSGILLDRKARRKKGLRQGK</sequence>
<comment type="caution">
    <text evidence="7">The sequence shown here is derived from an EMBL/GenBank/DDBJ whole genome shotgun (WGS) entry which is preliminary data.</text>
</comment>
<feature type="domain" description="Ner winged helix-turn-helix DNA-binding" evidence="6">
    <location>
        <begin position="9"/>
        <end position="59"/>
    </location>
</feature>
<dbReference type="EMBL" id="MJLZ01000033">
    <property type="protein sequence ID" value="RLM21420.1"/>
    <property type="molecule type" value="Genomic_DNA"/>
</dbReference>
<dbReference type="GO" id="GO:0003677">
    <property type="term" value="F:DNA binding"/>
    <property type="evidence" value="ECO:0007669"/>
    <property type="project" value="UniProtKB-KW"/>
</dbReference>
<protein>
    <recommendedName>
        <fullName evidence="6">Ner winged helix-turn-helix DNA-binding domain-containing protein</fullName>
    </recommendedName>
</protein>
<dbReference type="AlphaFoldDB" id="A0A421DLR2"/>
<keyword evidence="4" id="KW-0804">Transcription</keyword>
<dbReference type="OrthoDB" id="5405994at2"/>
<dbReference type="InterPro" id="IPR010982">
    <property type="entry name" value="Lambda_DNA-bd_dom_sf"/>
</dbReference>
<dbReference type="RefSeq" id="WP_121575762.1">
    <property type="nucleotide sequence ID" value="NZ_MJLZ01000033.1"/>
</dbReference>
<dbReference type="InterPro" id="IPR038722">
    <property type="entry name" value="Ner_HTH_dom"/>
</dbReference>
<evidence type="ECO:0000256" key="4">
    <source>
        <dbReference type="ARBA" id="ARBA00023163"/>
    </source>
</evidence>
<dbReference type="Gene3D" id="1.10.260.40">
    <property type="entry name" value="lambda repressor-like DNA-binding domains"/>
    <property type="match status" value="1"/>
</dbReference>
<proteinExistence type="inferred from homology"/>
<keyword evidence="8" id="KW-1185">Reference proteome</keyword>
<feature type="chain" id="PRO_5019151962" description="Ner winged helix-turn-helix DNA-binding domain-containing protein" evidence="5">
    <location>
        <begin position="23"/>
        <end position="70"/>
    </location>
</feature>
<feature type="signal peptide" evidence="5">
    <location>
        <begin position="1"/>
        <end position="22"/>
    </location>
</feature>
<comment type="similarity">
    <text evidence="1">Belongs to the ner transcriptional regulatory family.</text>
</comment>
<evidence type="ECO:0000313" key="8">
    <source>
        <dbReference type="Proteomes" id="UP000285648"/>
    </source>
</evidence>